<dbReference type="GO" id="GO:1901957">
    <property type="term" value="P:regulation of cutin biosynthetic process"/>
    <property type="evidence" value="ECO:0007669"/>
    <property type="project" value="UniProtKB-ARBA"/>
</dbReference>
<dbReference type="FunFam" id="1.10.10.60:FF:000001">
    <property type="entry name" value="MYB-related transcription factor"/>
    <property type="match status" value="1"/>
</dbReference>
<accession>A0A2C9UJU5</accession>
<dbReference type="InterPro" id="IPR009057">
    <property type="entry name" value="Homeodomain-like_sf"/>
</dbReference>
<feature type="region of interest" description="Disordered" evidence="8">
    <location>
        <begin position="120"/>
        <end position="159"/>
    </location>
</feature>
<feature type="domain" description="Myb-like" evidence="9">
    <location>
        <begin position="9"/>
        <end position="61"/>
    </location>
</feature>
<evidence type="ECO:0008006" key="13">
    <source>
        <dbReference type="Google" id="ProtNLM"/>
    </source>
</evidence>
<dbReference type="GO" id="GO:0005634">
    <property type="term" value="C:nucleus"/>
    <property type="evidence" value="ECO:0007669"/>
    <property type="project" value="UniProtKB-SubCell"/>
</dbReference>
<dbReference type="GO" id="GO:0000902">
    <property type="term" value="P:cell morphogenesis"/>
    <property type="evidence" value="ECO:0007669"/>
    <property type="project" value="UniProtKB-ARBA"/>
</dbReference>
<dbReference type="EMBL" id="CM004400">
    <property type="protein sequence ID" value="OAY31061.1"/>
    <property type="molecule type" value="Genomic_DNA"/>
</dbReference>
<keyword evidence="4" id="KW-0805">Transcription regulation</keyword>
<feature type="domain" description="HTH myb-type" evidence="10">
    <location>
        <begin position="9"/>
        <end position="61"/>
    </location>
</feature>
<evidence type="ECO:0000313" key="12">
    <source>
        <dbReference type="Proteomes" id="UP000091857"/>
    </source>
</evidence>
<sequence>MGRTPCCNEAGLKKGAWTADEDQKLIAYIQEHGVGGWRTLPQKAGLQRCGKSCRLRWANYLRPDIKRGEFSTEEEQQIIQLHASLGNRWSAIARHLPKRTDNEIKNYWNTHLKKRLVDMGNDPVTHNQISPSPTSSSSVDNPGSVGEQRSDSQIKPIQRSISTSTKLINKVSAKFAQMQRKEIATKVLTPSPSLDAIKAVLLNSTKDTITFRGCTRRDDGGSGGDGDDIDVEIIASRPVSCSSSSRILNKMATKLKPSKNLDLLKDRLSVPSKQSMASTSTGSDTSAAGGSYNNIESPISISDFLESLPTSSSACESSEFTGNLNMGDDQVNEALAAFHQAMELETTTTPESPMYTPYELEEFLENYGGDGEDHGATFTNDVNQSKACDSQVATSMEPTTDFIQQFTNMPFDCRDNEYSTTKCYFYGEEESNGGDLEVNMNYWNEDYGW</sequence>
<dbReference type="FunFam" id="1.10.10.60:FF:000099">
    <property type="entry name" value="MYB transcription factor"/>
    <property type="match status" value="1"/>
</dbReference>
<evidence type="ECO:0000256" key="8">
    <source>
        <dbReference type="SAM" id="MobiDB-lite"/>
    </source>
</evidence>
<comment type="caution">
    <text evidence="11">The sequence shown here is derived from an EMBL/GenBank/DDBJ whole genome shotgun (WGS) entry which is preliminary data.</text>
</comment>
<dbReference type="Pfam" id="PF00249">
    <property type="entry name" value="Myb_DNA-binding"/>
    <property type="match status" value="2"/>
</dbReference>
<evidence type="ECO:0000256" key="7">
    <source>
        <dbReference type="ARBA" id="ARBA00023242"/>
    </source>
</evidence>
<evidence type="ECO:0000256" key="3">
    <source>
        <dbReference type="ARBA" id="ARBA00022737"/>
    </source>
</evidence>
<keyword evidence="7" id="KW-0539">Nucleus</keyword>
<dbReference type="PROSITE" id="PS51294">
    <property type="entry name" value="HTH_MYB"/>
    <property type="match status" value="2"/>
</dbReference>
<feature type="domain" description="HTH myb-type" evidence="10">
    <location>
        <begin position="62"/>
        <end position="116"/>
    </location>
</feature>
<dbReference type="Proteomes" id="UP000091857">
    <property type="component" value="Chromosome 14"/>
</dbReference>
<feature type="region of interest" description="Disordered" evidence="8">
    <location>
        <begin position="269"/>
        <end position="292"/>
    </location>
</feature>
<dbReference type="PANTHER" id="PTHR47994:SF5">
    <property type="entry name" value="F14D16.11-RELATED"/>
    <property type="match status" value="1"/>
</dbReference>
<dbReference type="PROSITE" id="PS50090">
    <property type="entry name" value="MYB_LIKE"/>
    <property type="match status" value="2"/>
</dbReference>
<keyword evidence="3" id="KW-0677">Repeat</keyword>
<feature type="domain" description="Myb-like" evidence="9">
    <location>
        <begin position="62"/>
        <end position="112"/>
    </location>
</feature>
<dbReference type="PANTHER" id="PTHR47994">
    <property type="entry name" value="F14D16.11-RELATED"/>
    <property type="match status" value="1"/>
</dbReference>
<name>A0A2C9UJU5_MANES</name>
<dbReference type="SMR" id="A0A2C9UJU5"/>
<evidence type="ECO:0000259" key="9">
    <source>
        <dbReference type="PROSITE" id="PS50090"/>
    </source>
</evidence>
<gene>
    <name evidence="11" type="ORF">MANES_14G080600v8</name>
</gene>
<keyword evidence="2" id="KW-0217">Developmental protein</keyword>
<proteinExistence type="predicted"/>
<evidence type="ECO:0000256" key="4">
    <source>
        <dbReference type="ARBA" id="ARBA00023015"/>
    </source>
</evidence>
<dbReference type="OrthoDB" id="2143914at2759"/>
<keyword evidence="5" id="KW-0238">DNA-binding</keyword>
<evidence type="ECO:0000313" key="11">
    <source>
        <dbReference type="EMBL" id="OAY31061.1"/>
    </source>
</evidence>
<dbReference type="InterPro" id="IPR001005">
    <property type="entry name" value="SANT/Myb"/>
</dbReference>
<comment type="subcellular location">
    <subcellularLocation>
        <location evidence="1">Nucleus</location>
    </subcellularLocation>
</comment>
<feature type="compositionally biased region" description="Low complexity" evidence="8">
    <location>
        <begin position="275"/>
        <end position="291"/>
    </location>
</feature>
<organism evidence="11 12">
    <name type="scientific">Manihot esculenta</name>
    <name type="common">Cassava</name>
    <name type="synonym">Jatropha manihot</name>
    <dbReference type="NCBI Taxonomy" id="3983"/>
    <lineage>
        <taxon>Eukaryota</taxon>
        <taxon>Viridiplantae</taxon>
        <taxon>Streptophyta</taxon>
        <taxon>Embryophyta</taxon>
        <taxon>Tracheophyta</taxon>
        <taxon>Spermatophyta</taxon>
        <taxon>Magnoliopsida</taxon>
        <taxon>eudicotyledons</taxon>
        <taxon>Gunneridae</taxon>
        <taxon>Pentapetalae</taxon>
        <taxon>rosids</taxon>
        <taxon>fabids</taxon>
        <taxon>Malpighiales</taxon>
        <taxon>Euphorbiaceae</taxon>
        <taxon>Crotonoideae</taxon>
        <taxon>Manihoteae</taxon>
        <taxon>Manihot</taxon>
    </lineage>
</organism>
<evidence type="ECO:0000256" key="1">
    <source>
        <dbReference type="ARBA" id="ARBA00004123"/>
    </source>
</evidence>
<dbReference type="SUPFAM" id="SSF46689">
    <property type="entry name" value="Homeodomain-like"/>
    <property type="match status" value="1"/>
</dbReference>
<evidence type="ECO:0000256" key="2">
    <source>
        <dbReference type="ARBA" id="ARBA00022473"/>
    </source>
</evidence>
<dbReference type="InterPro" id="IPR015495">
    <property type="entry name" value="Myb_TF_plants"/>
</dbReference>
<dbReference type="Gene3D" id="1.10.10.60">
    <property type="entry name" value="Homeodomain-like"/>
    <property type="match status" value="2"/>
</dbReference>
<dbReference type="Gramene" id="Manes.14G080600.1.v8.1">
    <property type="protein sequence ID" value="Manes.14G080600.1.v8.1.CDS"/>
    <property type="gene ID" value="Manes.14G080600.v8.1"/>
</dbReference>
<dbReference type="CDD" id="cd00167">
    <property type="entry name" value="SANT"/>
    <property type="match status" value="2"/>
</dbReference>
<protein>
    <recommendedName>
        <fullName evidence="13">MYB family protein</fullName>
    </recommendedName>
</protein>
<dbReference type="GO" id="GO:0003677">
    <property type="term" value="F:DNA binding"/>
    <property type="evidence" value="ECO:0007669"/>
    <property type="project" value="UniProtKB-KW"/>
</dbReference>
<dbReference type="InterPro" id="IPR017930">
    <property type="entry name" value="Myb_dom"/>
</dbReference>
<dbReference type="SMART" id="SM00717">
    <property type="entry name" value="SANT"/>
    <property type="match status" value="2"/>
</dbReference>
<evidence type="ECO:0000259" key="10">
    <source>
        <dbReference type="PROSITE" id="PS51294"/>
    </source>
</evidence>
<keyword evidence="6" id="KW-0804">Transcription</keyword>
<keyword evidence="12" id="KW-1185">Reference proteome</keyword>
<dbReference type="AlphaFoldDB" id="A0A2C9UJU5"/>
<reference evidence="12" key="1">
    <citation type="journal article" date="2016" name="Nat. Biotechnol.">
        <title>Sequencing wild and cultivated cassava and related species reveals extensive interspecific hybridization and genetic diversity.</title>
        <authorList>
            <person name="Bredeson J.V."/>
            <person name="Lyons J.B."/>
            <person name="Prochnik S.E."/>
            <person name="Wu G.A."/>
            <person name="Ha C.M."/>
            <person name="Edsinger-Gonzales E."/>
            <person name="Grimwood J."/>
            <person name="Schmutz J."/>
            <person name="Rabbi I.Y."/>
            <person name="Egesi C."/>
            <person name="Nauluvula P."/>
            <person name="Lebot V."/>
            <person name="Ndunguru J."/>
            <person name="Mkamilo G."/>
            <person name="Bart R.S."/>
            <person name="Setter T.L."/>
            <person name="Gleadow R.M."/>
            <person name="Kulakow P."/>
            <person name="Ferguson M.E."/>
            <person name="Rounsley S."/>
            <person name="Rokhsar D.S."/>
        </authorList>
    </citation>
    <scope>NUCLEOTIDE SEQUENCE [LARGE SCALE GENOMIC DNA]</scope>
    <source>
        <strain evidence="12">cv. AM560-2</strain>
    </source>
</reference>
<evidence type="ECO:0000256" key="6">
    <source>
        <dbReference type="ARBA" id="ARBA00023163"/>
    </source>
</evidence>
<evidence type="ECO:0000256" key="5">
    <source>
        <dbReference type="ARBA" id="ARBA00023125"/>
    </source>
</evidence>